<proteinExistence type="predicted"/>
<name>A0ABV5QYX1_9ACTN</name>
<gene>
    <name evidence="1" type="ORF">ACFFTL_00220</name>
</gene>
<protein>
    <submittedName>
        <fullName evidence="1">Uncharacterized protein</fullName>
    </submittedName>
</protein>
<keyword evidence="2" id="KW-1185">Reference proteome</keyword>
<evidence type="ECO:0000313" key="2">
    <source>
        <dbReference type="Proteomes" id="UP001589710"/>
    </source>
</evidence>
<reference evidence="1 2" key="1">
    <citation type="submission" date="2024-09" db="EMBL/GenBank/DDBJ databases">
        <authorList>
            <person name="Sun Q."/>
            <person name="Mori K."/>
        </authorList>
    </citation>
    <scope>NUCLEOTIDE SEQUENCE [LARGE SCALE GENOMIC DNA]</scope>
    <source>
        <strain evidence="1 2">JCM 3331</strain>
    </source>
</reference>
<sequence length="202" mass="21802">MRALLGVELPGFRPMDHDTWGNDDGDVLSVHFFGLPPDLPAGLDDGPMLRESLTHYTAQAGGGLIEASVKRLGELPALRQILKLPLPGQQHGQAFIGSFTVPRAGCSTVVKVQAAEHGMTGMREAVVLAKVGHEHYFRPHPYAPDVQGGLPFHAADHERWDAEFPDHPLTRVRRTLAVLAEAVTVVPEFAALPEFTGPGSRG</sequence>
<dbReference type="Proteomes" id="UP001589710">
    <property type="component" value="Unassembled WGS sequence"/>
</dbReference>
<comment type="caution">
    <text evidence="1">The sequence shown here is derived from an EMBL/GenBank/DDBJ whole genome shotgun (WGS) entry which is preliminary data.</text>
</comment>
<evidence type="ECO:0000313" key="1">
    <source>
        <dbReference type="EMBL" id="MFB9570798.1"/>
    </source>
</evidence>
<dbReference type="EMBL" id="JBHMCG010000004">
    <property type="protein sequence ID" value="MFB9570798.1"/>
    <property type="molecule type" value="Genomic_DNA"/>
</dbReference>
<accession>A0ABV5QYX1</accession>
<organism evidence="1 2">
    <name type="scientific">Streptomyces yanii</name>
    <dbReference type="NCBI Taxonomy" id="78510"/>
    <lineage>
        <taxon>Bacteria</taxon>
        <taxon>Bacillati</taxon>
        <taxon>Actinomycetota</taxon>
        <taxon>Actinomycetes</taxon>
        <taxon>Kitasatosporales</taxon>
        <taxon>Streptomycetaceae</taxon>
        <taxon>Streptomyces</taxon>
    </lineage>
</organism>
<dbReference type="RefSeq" id="WP_345511689.1">
    <property type="nucleotide sequence ID" value="NZ_BAAAXD010000012.1"/>
</dbReference>